<evidence type="ECO:0000313" key="2">
    <source>
        <dbReference type="Proteomes" id="UP000050761"/>
    </source>
</evidence>
<reference evidence="3" key="1">
    <citation type="submission" date="2019-09" db="UniProtKB">
        <authorList>
            <consortium name="WormBaseParasite"/>
        </authorList>
    </citation>
    <scope>IDENTIFICATION</scope>
</reference>
<proteinExistence type="predicted"/>
<sequence length="67" mass="7634">LPGLKLATSTARHARSPTCSARLPSRQIRLAMCSARLLSRQARRRRLGILRYFLALICAPFGYFDRM</sequence>
<feature type="transmembrane region" description="Helical" evidence="1">
    <location>
        <begin position="47"/>
        <end position="64"/>
    </location>
</feature>
<evidence type="ECO:0000313" key="3">
    <source>
        <dbReference type="WBParaSite" id="HPBE_0002193201-mRNA-1"/>
    </source>
</evidence>
<evidence type="ECO:0000256" key="1">
    <source>
        <dbReference type="SAM" id="Phobius"/>
    </source>
</evidence>
<keyword evidence="1" id="KW-0812">Transmembrane</keyword>
<keyword evidence="2" id="KW-1185">Reference proteome</keyword>
<dbReference type="WBParaSite" id="HPBE_0002193201-mRNA-1">
    <property type="protein sequence ID" value="HPBE_0002193201-mRNA-1"/>
    <property type="gene ID" value="HPBE_0002193201"/>
</dbReference>
<accession>A0A183GHA3</accession>
<keyword evidence="1" id="KW-1133">Transmembrane helix</keyword>
<name>A0A183GHA3_HELPZ</name>
<dbReference type="Proteomes" id="UP000050761">
    <property type="component" value="Unassembled WGS sequence"/>
</dbReference>
<protein>
    <submittedName>
        <fullName evidence="3">G_PROTEIN_RECEP_F1_2 domain-containing protein</fullName>
    </submittedName>
</protein>
<organism evidence="2 3">
    <name type="scientific">Heligmosomoides polygyrus</name>
    <name type="common">Parasitic roundworm</name>
    <dbReference type="NCBI Taxonomy" id="6339"/>
    <lineage>
        <taxon>Eukaryota</taxon>
        <taxon>Metazoa</taxon>
        <taxon>Ecdysozoa</taxon>
        <taxon>Nematoda</taxon>
        <taxon>Chromadorea</taxon>
        <taxon>Rhabditida</taxon>
        <taxon>Rhabditina</taxon>
        <taxon>Rhabditomorpha</taxon>
        <taxon>Strongyloidea</taxon>
        <taxon>Heligmosomidae</taxon>
        <taxon>Heligmosomoides</taxon>
    </lineage>
</organism>
<dbReference type="AlphaFoldDB" id="A0A183GHA3"/>
<keyword evidence="1" id="KW-0472">Membrane</keyword>